<dbReference type="Gene3D" id="2.60.40.10">
    <property type="entry name" value="Immunoglobulins"/>
    <property type="match status" value="1"/>
</dbReference>
<dbReference type="Pfam" id="PF00756">
    <property type="entry name" value="Esterase"/>
    <property type="match status" value="1"/>
</dbReference>
<dbReference type="PANTHER" id="PTHR48098">
    <property type="entry name" value="ENTEROCHELIN ESTERASE-RELATED"/>
    <property type="match status" value="1"/>
</dbReference>
<feature type="chain" id="PRO_5040937106" evidence="5">
    <location>
        <begin position="20"/>
        <end position="520"/>
    </location>
</feature>
<evidence type="ECO:0000256" key="4">
    <source>
        <dbReference type="ARBA" id="ARBA00024201"/>
    </source>
</evidence>
<dbReference type="RefSeq" id="WP_271124748.1">
    <property type="nucleotide sequence ID" value="NZ_JALHAN010000069.1"/>
</dbReference>
<dbReference type="InterPro" id="IPR013783">
    <property type="entry name" value="Ig-like_fold"/>
</dbReference>
<evidence type="ECO:0000256" key="2">
    <source>
        <dbReference type="ARBA" id="ARBA00022490"/>
    </source>
</evidence>
<dbReference type="SUPFAM" id="SSF81296">
    <property type="entry name" value="E set domains"/>
    <property type="match status" value="1"/>
</dbReference>
<proteinExistence type="inferred from homology"/>
<dbReference type="Proteomes" id="UP001150641">
    <property type="component" value="Unassembled WGS sequence"/>
</dbReference>
<dbReference type="Gene3D" id="3.40.50.1820">
    <property type="entry name" value="alpha/beta hydrolase"/>
    <property type="match status" value="1"/>
</dbReference>
<keyword evidence="2" id="KW-0963">Cytoplasm</keyword>
<gene>
    <name evidence="7" type="ORF">MUA00_20020</name>
</gene>
<evidence type="ECO:0000256" key="5">
    <source>
        <dbReference type="SAM" id="SignalP"/>
    </source>
</evidence>
<evidence type="ECO:0000256" key="3">
    <source>
        <dbReference type="ARBA" id="ARBA00022801"/>
    </source>
</evidence>
<keyword evidence="8" id="KW-1185">Reference proteome</keyword>
<sequence>MNRAWIGLMLGLCSASAMAATCAPRGTQGEQEGKFDASGEICFSLPSLGENYASATIAGARDAKLLDAKGYLWRALVENGPADGQHDLLFALPVKRESSLLLRGDPGARWHFKWQIRETTPLPKEQMLEPVSPVLKTLLKTLQNGGTTDAFWQARQEEGTPLVEHVDDTHKRVTFLWRGARGNAFILGSPAGDHDPLFRLGQSDVWFRSYVVPSDTLMQYKLAPDVPVVAGSARDQRRAILVTAQADPLNPLASPALKADRWNRYSLLNLTASRYCTPQAAGQPIRNGSLIRYQVESTRLGNSREVTVYRPRTGQPVRWSLLVFDGKTYQDRYHLANVMDGLIARHSLLAINVIFIDSLDNERRQKELPPNVDFADFMALELMPWLKNQGISTSAQRTIVAGSSYGGIASSWVALRYPQVFGNVLSLSGSYWWAPKGEKASWLTRQYQQLPEQPVRFWLQAGRFESHGPNGGIYRNTLEFEKVLREKGYKVSFHPWSSGHDYAAWCEAMVTGVKDLAGRR</sequence>
<dbReference type="GO" id="GO:0006826">
    <property type="term" value="P:iron ion transport"/>
    <property type="evidence" value="ECO:0007669"/>
    <property type="project" value="InterPro"/>
</dbReference>
<dbReference type="GO" id="GO:0008849">
    <property type="term" value="F:enterochelin esterase activity"/>
    <property type="evidence" value="ECO:0007669"/>
    <property type="project" value="InterPro"/>
</dbReference>
<comment type="subcellular location">
    <subcellularLocation>
        <location evidence="1">Cytoplasm</location>
    </subcellularLocation>
</comment>
<organism evidence="7 8">
    <name type="scientific">Dryocola boscaweniae</name>
    <dbReference type="NCBI Taxonomy" id="2925397"/>
    <lineage>
        <taxon>Bacteria</taxon>
        <taxon>Pseudomonadati</taxon>
        <taxon>Pseudomonadota</taxon>
        <taxon>Gammaproteobacteria</taxon>
        <taxon>Enterobacterales</taxon>
        <taxon>Enterobacteriaceae</taxon>
        <taxon>Dryocola</taxon>
    </lineage>
</organism>
<dbReference type="EMBL" id="JALHAP010000082">
    <property type="protein sequence ID" value="MCT4704068.1"/>
    <property type="molecule type" value="Genomic_DNA"/>
</dbReference>
<dbReference type="InterPro" id="IPR021764">
    <property type="entry name" value="Enterochelin_esterase_N"/>
</dbReference>
<dbReference type="InterPro" id="IPR050583">
    <property type="entry name" value="Mycobacterial_A85_antigen"/>
</dbReference>
<keyword evidence="3 7" id="KW-0378">Hydrolase</keyword>
<accession>A0A9X2WBU7</accession>
<name>A0A9X2WBU7_9ENTR</name>
<protein>
    <submittedName>
        <fullName evidence="7">Alpha/beta hydrolase-fold protein</fullName>
    </submittedName>
</protein>
<feature type="signal peptide" evidence="5">
    <location>
        <begin position="1"/>
        <end position="19"/>
    </location>
</feature>
<evidence type="ECO:0000313" key="7">
    <source>
        <dbReference type="EMBL" id="MCT4704068.1"/>
    </source>
</evidence>
<dbReference type="AlphaFoldDB" id="A0A9X2WBU7"/>
<dbReference type="InterPro" id="IPR014756">
    <property type="entry name" value="Ig_E-set"/>
</dbReference>
<dbReference type="PANTHER" id="PTHR48098:SF3">
    <property type="entry name" value="IRON(III) ENTEROBACTIN ESTERASE"/>
    <property type="match status" value="1"/>
</dbReference>
<comment type="similarity">
    <text evidence="4">Belongs to the Fes family.</text>
</comment>
<evidence type="ECO:0000259" key="6">
    <source>
        <dbReference type="Pfam" id="PF11806"/>
    </source>
</evidence>
<dbReference type="SUPFAM" id="SSF53474">
    <property type="entry name" value="alpha/beta-Hydrolases"/>
    <property type="match status" value="1"/>
</dbReference>
<dbReference type="GO" id="GO:0005737">
    <property type="term" value="C:cytoplasm"/>
    <property type="evidence" value="ECO:0007669"/>
    <property type="project" value="UniProtKB-SubCell"/>
</dbReference>
<keyword evidence="5" id="KW-0732">Signal</keyword>
<evidence type="ECO:0000256" key="1">
    <source>
        <dbReference type="ARBA" id="ARBA00004496"/>
    </source>
</evidence>
<evidence type="ECO:0000313" key="8">
    <source>
        <dbReference type="Proteomes" id="UP001150641"/>
    </source>
</evidence>
<comment type="caution">
    <text evidence="7">The sequence shown here is derived from an EMBL/GenBank/DDBJ whole genome shotgun (WGS) entry which is preliminary data.</text>
</comment>
<dbReference type="InterPro" id="IPR029058">
    <property type="entry name" value="AB_hydrolase_fold"/>
</dbReference>
<dbReference type="Pfam" id="PF11806">
    <property type="entry name" value="Enterochelin_N"/>
    <property type="match status" value="1"/>
</dbReference>
<dbReference type="InterPro" id="IPR000801">
    <property type="entry name" value="Esterase-like"/>
</dbReference>
<reference evidence="7" key="1">
    <citation type="submission" date="2022-03" db="EMBL/GenBank/DDBJ databases">
        <title>Proposal of a novel genus Dryocolo and two novel species.</title>
        <authorList>
            <person name="Maddock D.W."/>
            <person name="Brady C.L."/>
            <person name="Denman S."/>
            <person name="Arnold D."/>
        </authorList>
    </citation>
    <scope>NUCLEOTIDE SEQUENCE</scope>
    <source>
        <strain evidence="7">H6W4</strain>
    </source>
</reference>
<dbReference type="GO" id="GO:0005506">
    <property type="term" value="F:iron ion binding"/>
    <property type="evidence" value="ECO:0007669"/>
    <property type="project" value="InterPro"/>
</dbReference>
<feature type="domain" description="Enterochelin esterase N-terminal" evidence="6">
    <location>
        <begin position="172"/>
        <end position="258"/>
    </location>
</feature>